<dbReference type="Pfam" id="PF04229">
    <property type="entry name" value="GrpB"/>
    <property type="match status" value="1"/>
</dbReference>
<name>A0A532V817_UNCT6</name>
<accession>A0A532V817</accession>
<dbReference type="AlphaFoldDB" id="A0A532V817"/>
<evidence type="ECO:0000313" key="1">
    <source>
        <dbReference type="EMBL" id="TKJ43340.1"/>
    </source>
</evidence>
<dbReference type="Proteomes" id="UP000317778">
    <property type="component" value="Unassembled WGS sequence"/>
</dbReference>
<organism evidence="1 2">
    <name type="scientific">candidate division TA06 bacterium B3_TA06</name>
    <dbReference type="NCBI Taxonomy" id="2012487"/>
    <lineage>
        <taxon>Bacteria</taxon>
        <taxon>Bacteria division TA06</taxon>
    </lineage>
</organism>
<dbReference type="Gene3D" id="3.30.460.10">
    <property type="entry name" value="Beta Polymerase, domain 2"/>
    <property type="match status" value="1"/>
</dbReference>
<dbReference type="EMBL" id="NJBO01000005">
    <property type="protein sequence ID" value="TKJ43340.1"/>
    <property type="molecule type" value="Genomic_DNA"/>
</dbReference>
<dbReference type="InterPro" id="IPR043519">
    <property type="entry name" value="NT_sf"/>
</dbReference>
<gene>
    <name evidence="1" type="ORF">CEE36_04730</name>
</gene>
<evidence type="ECO:0000313" key="2">
    <source>
        <dbReference type="Proteomes" id="UP000317778"/>
    </source>
</evidence>
<dbReference type="PANTHER" id="PTHR34822">
    <property type="entry name" value="GRPB DOMAIN PROTEIN (AFU_ORTHOLOGUE AFUA_1G01530)"/>
    <property type="match status" value="1"/>
</dbReference>
<comment type="caution">
    <text evidence="1">The sequence shown here is derived from an EMBL/GenBank/DDBJ whole genome shotgun (WGS) entry which is preliminary data.</text>
</comment>
<dbReference type="SUPFAM" id="SSF81301">
    <property type="entry name" value="Nucleotidyltransferase"/>
    <property type="match status" value="1"/>
</dbReference>
<evidence type="ECO:0008006" key="3">
    <source>
        <dbReference type="Google" id="ProtNLM"/>
    </source>
</evidence>
<sequence>MERPVVVTDYDPQWPIMYEEEKAQILSVIGGKILAIEHIGSTAVPSLGGKPIIDVMVGVRRLYIAKKCIEPLATIGYEYVPQYEVSIPDRRYFRKGPPERHRHLHMIKLGSNFWESHILFRDYLRAHPETAQEYYELKKELAARFGSDSLGFTDAKSEFIESVVKKAQAKKSR</sequence>
<reference evidence="1 2" key="1">
    <citation type="submission" date="2017-06" db="EMBL/GenBank/DDBJ databases">
        <title>Novel microbial phyla capable of carbon fixation and sulfur reduction in deep-sea sediments.</title>
        <authorList>
            <person name="Huang J."/>
            <person name="Baker B."/>
            <person name="Wang Y."/>
        </authorList>
    </citation>
    <scope>NUCLEOTIDE SEQUENCE [LARGE SCALE GENOMIC DNA]</scope>
    <source>
        <strain evidence="1">B3_TA06</strain>
    </source>
</reference>
<dbReference type="PANTHER" id="PTHR34822:SF1">
    <property type="entry name" value="GRPB FAMILY PROTEIN"/>
    <property type="match status" value="1"/>
</dbReference>
<protein>
    <recommendedName>
        <fullName evidence="3">GrpB family protein</fullName>
    </recommendedName>
</protein>
<dbReference type="InterPro" id="IPR007344">
    <property type="entry name" value="GrpB/CoaE"/>
</dbReference>
<proteinExistence type="predicted"/>